<dbReference type="PANTHER" id="PTHR12534:SF0">
    <property type="entry name" value="SMALL RIBOSOMAL SUBUNIT PROTEIN US2M"/>
    <property type="match status" value="1"/>
</dbReference>
<accession>A0A1G2N3V7</accession>
<dbReference type="NCBIfam" id="TIGR01011">
    <property type="entry name" value="rpsB_bact"/>
    <property type="match status" value="1"/>
</dbReference>
<dbReference type="Gene3D" id="3.40.50.10490">
    <property type="entry name" value="Glucose-6-phosphate isomerase like protein, domain 1"/>
    <property type="match status" value="1"/>
</dbReference>
<comment type="similarity">
    <text evidence="1 5 6">Belongs to the universal ribosomal protein uS2 family.</text>
</comment>
<dbReference type="SUPFAM" id="SSF52313">
    <property type="entry name" value="Ribosomal protein S2"/>
    <property type="match status" value="1"/>
</dbReference>
<dbReference type="GO" id="GO:0006412">
    <property type="term" value="P:translation"/>
    <property type="evidence" value="ECO:0007669"/>
    <property type="project" value="UniProtKB-UniRule"/>
</dbReference>
<dbReference type="InterPro" id="IPR005706">
    <property type="entry name" value="Ribosomal_uS2_bac/mit/plastid"/>
</dbReference>
<evidence type="ECO:0000256" key="2">
    <source>
        <dbReference type="ARBA" id="ARBA00022980"/>
    </source>
</evidence>
<evidence type="ECO:0000256" key="5">
    <source>
        <dbReference type="HAMAP-Rule" id="MF_00291"/>
    </source>
</evidence>
<evidence type="ECO:0000256" key="6">
    <source>
        <dbReference type="RuleBase" id="RU003631"/>
    </source>
</evidence>
<dbReference type="PROSITE" id="PS00963">
    <property type="entry name" value="RIBOSOMAL_S2_2"/>
    <property type="match status" value="1"/>
</dbReference>
<sequence length="233" mass="25977">MEAKKNDEKMIETMFGAGAHFGLGRSRRHPTVSPFIFSTKNKTDIFDLEKTQVMLEKTLGFVSGLAKEDKTILFVGSKKEAITSIQSGAQSISMPYVNSRFIGGTLTNFGQIRKRIELFERLVSDREKGELAKYTKHERLLIDKDITALEHMFGGIVSLKKLPAGLFIVDPRREKNAVKEASDLGIPVIALASSDCDISDIDYVVLGNDASRDSIRWFVEQIVQAYRSGKVLS</sequence>
<dbReference type="AlphaFoldDB" id="A0A1G2N3V7"/>
<dbReference type="GO" id="GO:0022627">
    <property type="term" value="C:cytosolic small ribosomal subunit"/>
    <property type="evidence" value="ECO:0007669"/>
    <property type="project" value="TreeGrafter"/>
</dbReference>
<keyword evidence="2 5" id="KW-0689">Ribosomal protein</keyword>
<dbReference type="PRINTS" id="PR00395">
    <property type="entry name" value="RIBOSOMALS2"/>
</dbReference>
<dbReference type="PANTHER" id="PTHR12534">
    <property type="entry name" value="30S RIBOSOMAL PROTEIN S2 PROKARYOTIC AND ORGANELLAR"/>
    <property type="match status" value="1"/>
</dbReference>
<dbReference type="Pfam" id="PF00318">
    <property type="entry name" value="Ribosomal_S2"/>
    <property type="match status" value="1"/>
</dbReference>
<dbReference type="EMBL" id="MHRW01000011">
    <property type="protein sequence ID" value="OHA30798.1"/>
    <property type="molecule type" value="Genomic_DNA"/>
</dbReference>
<dbReference type="Gene3D" id="1.10.287.610">
    <property type="entry name" value="Helix hairpin bin"/>
    <property type="match status" value="1"/>
</dbReference>
<name>A0A1G2N3V7_9BACT</name>
<dbReference type="HAMAP" id="MF_00291_B">
    <property type="entry name" value="Ribosomal_uS2_B"/>
    <property type="match status" value="1"/>
</dbReference>
<evidence type="ECO:0000256" key="4">
    <source>
        <dbReference type="ARBA" id="ARBA00035256"/>
    </source>
</evidence>
<dbReference type="InterPro" id="IPR018130">
    <property type="entry name" value="Ribosomal_uS2_CS"/>
</dbReference>
<evidence type="ECO:0000256" key="3">
    <source>
        <dbReference type="ARBA" id="ARBA00023274"/>
    </source>
</evidence>
<evidence type="ECO:0000313" key="8">
    <source>
        <dbReference type="Proteomes" id="UP000176365"/>
    </source>
</evidence>
<dbReference type="InterPro" id="IPR023591">
    <property type="entry name" value="Ribosomal_uS2_flav_dom_sf"/>
</dbReference>
<dbReference type="CDD" id="cd01425">
    <property type="entry name" value="RPS2"/>
    <property type="match status" value="1"/>
</dbReference>
<keyword evidence="3 5" id="KW-0687">Ribonucleoprotein</keyword>
<evidence type="ECO:0000313" key="7">
    <source>
        <dbReference type="EMBL" id="OHA30798.1"/>
    </source>
</evidence>
<organism evidence="7 8">
    <name type="scientific">Candidatus Taylorbacteria bacterium RIFCSPLOWO2_01_FULL_44_26</name>
    <dbReference type="NCBI Taxonomy" id="1802318"/>
    <lineage>
        <taxon>Bacteria</taxon>
        <taxon>Candidatus Tayloriibacteriota</taxon>
    </lineage>
</organism>
<protein>
    <recommendedName>
        <fullName evidence="4 5">Small ribosomal subunit protein uS2</fullName>
    </recommendedName>
</protein>
<dbReference type="PROSITE" id="PS00962">
    <property type="entry name" value="RIBOSOMAL_S2_1"/>
    <property type="match status" value="1"/>
</dbReference>
<evidence type="ECO:0000256" key="1">
    <source>
        <dbReference type="ARBA" id="ARBA00006242"/>
    </source>
</evidence>
<dbReference type="Proteomes" id="UP000176365">
    <property type="component" value="Unassembled WGS sequence"/>
</dbReference>
<reference evidence="7 8" key="1">
    <citation type="journal article" date="2016" name="Nat. Commun.">
        <title>Thousands of microbial genomes shed light on interconnected biogeochemical processes in an aquifer system.</title>
        <authorList>
            <person name="Anantharaman K."/>
            <person name="Brown C.T."/>
            <person name="Hug L.A."/>
            <person name="Sharon I."/>
            <person name="Castelle C.J."/>
            <person name="Probst A.J."/>
            <person name="Thomas B.C."/>
            <person name="Singh A."/>
            <person name="Wilkins M.J."/>
            <person name="Karaoz U."/>
            <person name="Brodie E.L."/>
            <person name="Williams K.H."/>
            <person name="Hubbard S.S."/>
            <person name="Banfield J.F."/>
        </authorList>
    </citation>
    <scope>NUCLEOTIDE SEQUENCE [LARGE SCALE GENOMIC DNA]</scope>
</reference>
<dbReference type="InterPro" id="IPR001865">
    <property type="entry name" value="Ribosomal_uS2"/>
</dbReference>
<dbReference type="GO" id="GO:0003735">
    <property type="term" value="F:structural constituent of ribosome"/>
    <property type="evidence" value="ECO:0007669"/>
    <property type="project" value="InterPro"/>
</dbReference>
<comment type="caution">
    <text evidence="7">The sequence shown here is derived from an EMBL/GenBank/DDBJ whole genome shotgun (WGS) entry which is preliminary data.</text>
</comment>
<gene>
    <name evidence="5" type="primary">rpsB</name>
    <name evidence="7" type="ORF">A3B11_02315</name>
</gene>
<proteinExistence type="inferred from homology"/>